<proteinExistence type="predicted"/>
<evidence type="ECO:0000313" key="3">
    <source>
        <dbReference type="Proteomes" id="UP000824005"/>
    </source>
</evidence>
<dbReference type="InterPro" id="IPR000847">
    <property type="entry name" value="LysR_HTH_N"/>
</dbReference>
<protein>
    <submittedName>
        <fullName evidence="2">LysR family transcriptional regulator</fullName>
    </submittedName>
</protein>
<gene>
    <name evidence="2" type="ORF">H9830_15820</name>
</gene>
<evidence type="ECO:0000259" key="1">
    <source>
        <dbReference type="PROSITE" id="PS50931"/>
    </source>
</evidence>
<reference evidence="2" key="2">
    <citation type="submission" date="2021-04" db="EMBL/GenBank/DDBJ databases">
        <authorList>
            <person name="Gilroy R."/>
        </authorList>
    </citation>
    <scope>NUCLEOTIDE SEQUENCE</scope>
    <source>
        <strain evidence="2">ChiGjej1B1-98</strain>
    </source>
</reference>
<evidence type="ECO:0000313" key="2">
    <source>
        <dbReference type="EMBL" id="HIY67733.1"/>
    </source>
</evidence>
<dbReference type="Gene3D" id="1.10.10.10">
    <property type="entry name" value="Winged helix-like DNA-binding domain superfamily/Winged helix DNA-binding domain"/>
    <property type="match status" value="1"/>
</dbReference>
<dbReference type="Pfam" id="PF00126">
    <property type="entry name" value="HTH_1"/>
    <property type="match status" value="1"/>
</dbReference>
<organism evidence="2 3">
    <name type="scientific">Candidatus Agrococcus pullicola</name>
    <dbReference type="NCBI Taxonomy" id="2838429"/>
    <lineage>
        <taxon>Bacteria</taxon>
        <taxon>Bacillati</taxon>
        <taxon>Actinomycetota</taxon>
        <taxon>Actinomycetes</taxon>
        <taxon>Micrococcales</taxon>
        <taxon>Microbacteriaceae</taxon>
        <taxon>Agrococcus</taxon>
    </lineage>
</organism>
<dbReference type="InterPro" id="IPR036388">
    <property type="entry name" value="WH-like_DNA-bd_sf"/>
</dbReference>
<reference evidence="2" key="1">
    <citation type="journal article" date="2021" name="PeerJ">
        <title>Extensive microbial diversity within the chicken gut microbiome revealed by metagenomics and culture.</title>
        <authorList>
            <person name="Gilroy R."/>
            <person name="Ravi A."/>
            <person name="Getino M."/>
            <person name="Pursley I."/>
            <person name="Horton D.L."/>
            <person name="Alikhan N.F."/>
            <person name="Baker D."/>
            <person name="Gharbi K."/>
            <person name="Hall N."/>
            <person name="Watson M."/>
            <person name="Adriaenssens E.M."/>
            <person name="Foster-Nyarko E."/>
            <person name="Jarju S."/>
            <person name="Secka A."/>
            <person name="Antonio M."/>
            <person name="Oren A."/>
            <person name="Chaudhuri R.R."/>
            <person name="La Ragione R."/>
            <person name="Hildebrand F."/>
            <person name="Pallen M.J."/>
        </authorList>
    </citation>
    <scope>NUCLEOTIDE SEQUENCE</scope>
    <source>
        <strain evidence="2">ChiGjej1B1-98</strain>
    </source>
</reference>
<sequence>MIDPRLRTLRVFDECGTVSGTAELTGLSPSAVSAQLREL</sequence>
<dbReference type="PROSITE" id="PS50931">
    <property type="entry name" value="HTH_LYSR"/>
    <property type="match status" value="1"/>
</dbReference>
<comment type="caution">
    <text evidence="2">The sequence shown here is derived from an EMBL/GenBank/DDBJ whole genome shotgun (WGS) entry which is preliminary data.</text>
</comment>
<feature type="non-terminal residue" evidence="2">
    <location>
        <position position="39"/>
    </location>
</feature>
<name>A0A9D1YXV0_9MICO</name>
<dbReference type="GO" id="GO:0003700">
    <property type="term" value="F:DNA-binding transcription factor activity"/>
    <property type="evidence" value="ECO:0007669"/>
    <property type="project" value="InterPro"/>
</dbReference>
<dbReference type="AlphaFoldDB" id="A0A9D1YXV0"/>
<dbReference type="EMBL" id="DXDC01000479">
    <property type="protein sequence ID" value="HIY67733.1"/>
    <property type="molecule type" value="Genomic_DNA"/>
</dbReference>
<dbReference type="Proteomes" id="UP000824005">
    <property type="component" value="Unassembled WGS sequence"/>
</dbReference>
<feature type="domain" description="HTH lysR-type" evidence="1">
    <location>
        <begin position="1"/>
        <end position="39"/>
    </location>
</feature>
<accession>A0A9D1YXV0</accession>